<dbReference type="InterPro" id="IPR011330">
    <property type="entry name" value="Glyco_hydro/deAcase_b/a-brl"/>
</dbReference>
<comment type="subcellular location">
    <subcellularLocation>
        <location evidence="1">Secreted</location>
    </subcellularLocation>
</comment>
<dbReference type="PANTHER" id="PTHR34216">
    <property type="match status" value="1"/>
</dbReference>
<dbReference type="Proteomes" id="UP000033607">
    <property type="component" value="Unassembled WGS sequence"/>
</dbReference>
<evidence type="ECO:0000313" key="4">
    <source>
        <dbReference type="EMBL" id="KKD36808.1"/>
    </source>
</evidence>
<dbReference type="AlphaFoldDB" id="A0A0F5YDH9"/>
<name>A0A0F5YDH9_9CYAN</name>
<evidence type="ECO:0000313" key="5">
    <source>
        <dbReference type="Proteomes" id="UP000033607"/>
    </source>
</evidence>
<feature type="domain" description="NodB homology" evidence="3">
    <location>
        <begin position="120"/>
        <end position="309"/>
    </location>
</feature>
<dbReference type="PATRIC" id="fig|1637645.4.peg.1235"/>
<gene>
    <name evidence="4" type="ORF">WN50_17795</name>
</gene>
<dbReference type="GO" id="GO:0016810">
    <property type="term" value="F:hydrolase activity, acting on carbon-nitrogen (but not peptide) bonds"/>
    <property type="evidence" value="ECO:0007669"/>
    <property type="project" value="InterPro"/>
</dbReference>
<dbReference type="OrthoDB" id="9778320at2"/>
<protein>
    <submittedName>
        <fullName evidence="4">Polysaccharide deacetylase</fullName>
    </submittedName>
</protein>
<evidence type="ECO:0000256" key="2">
    <source>
        <dbReference type="ARBA" id="ARBA00022729"/>
    </source>
</evidence>
<comment type="caution">
    <text evidence="4">The sequence shown here is derived from an EMBL/GenBank/DDBJ whole genome shotgun (WGS) entry which is preliminary data.</text>
</comment>
<dbReference type="PANTHER" id="PTHR34216:SF3">
    <property type="entry name" value="POLY-BETA-1,6-N-ACETYL-D-GLUCOSAMINE N-DEACETYLASE"/>
    <property type="match status" value="1"/>
</dbReference>
<dbReference type="GO" id="GO:0005975">
    <property type="term" value="P:carbohydrate metabolic process"/>
    <property type="evidence" value="ECO:0007669"/>
    <property type="project" value="InterPro"/>
</dbReference>
<organism evidence="4 5">
    <name type="scientific">Limnoraphis robusta CS-951</name>
    <dbReference type="NCBI Taxonomy" id="1637645"/>
    <lineage>
        <taxon>Bacteria</taxon>
        <taxon>Bacillati</taxon>
        <taxon>Cyanobacteriota</taxon>
        <taxon>Cyanophyceae</taxon>
        <taxon>Oscillatoriophycideae</taxon>
        <taxon>Oscillatoriales</taxon>
        <taxon>Sirenicapillariaceae</taxon>
        <taxon>Limnoraphis</taxon>
    </lineage>
</organism>
<accession>A0A0F5YDH9</accession>
<sequence>MMNWLKKYSTLKFSTLLKNKFICFLLMFVLGVSLSGATKSTTTPSIRVPIFGFHNIIDFETAEKTKIKPLTFEHDYSKREIYTLLNYLVDNNYWFLSSQDLFTYFIQKSKPIPSEYLNRKPVMITFDDGYLGVHENLLPILKDLEKNYGETVKVVLFINPGSMGVNLKDFVPHISCDQLREGYRRGFYDIQSHGFSHQNLSKLDLKNLELELEKSKTKLRECVADLDRNKWVGAHIAYPYGSVSPKVEKYLPKYHLTGYLYDGIISRPNRLRNPFQISRVPVNRYITPQQLIQIANRATPIKQLDLKNP</sequence>
<dbReference type="PROSITE" id="PS51677">
    <property type="entry name" value="NODB"/>
    <property type="match status" value="1"/>
</dbReference>
<dbReference type="RefSeq" id="WP_046279917.1">
    <property type="nucleotide sequence ID" value="NZ_LATL02000066.1"/>
</dbReference>
<evidence type="ECO:0000259" key="3">
    <source>
        <dbReference type="PROSITE" id="PS51677"/>
    </source>
</evidence>
<reference evidence="4 5" key="1">
    <citation type="submission" date="2015-06" db="EMBL/GenBank/DDBJ databases">
        <title>Draft genome assembly of filamentous brackish cyanobacterium Limnoraphis robusta strain CS-951.</title>
        <authorList>
            <person name="Willis A."/>
            <person name="Parks M."/>
            <person name="Burford M.A."/>
        </authorList>
    </citation>
    <scope>NUCLEOTIDE SEQUENCE [LARGE SCALE GENOMIC DNA]</scope>
    <source>
        <strain evidence="4 5">CS-951</strain>
    </source>
</reference>
<evidence type="ECO:0000256" key="1">
    <source>
        <dbReference type="ARBA" id="ARBA00004613"/>
    </source>
</evidence>
<dbReference type="SUPFAM" id="SSF88713">
    <property type="entry name" value="Glycoside hydrolase/deacetylase"/>
    <property type="match status" value="1"/>
</dbReference>
<dbReference type="InterPro" id="IPR051398">
    <property type="entry name" value="Polysacch_Deacetylase"/>
</dbReference>
<dbReference type="Pfam" id="PF01522">
    <property type="entry name" value="Polysacc_deac_1"/>
    <property type="match status" value="1"/>
</dbReference>
<dbReference type="GO" id="GO:0005576">
    <property type="term" value="C:extracellular region"/>
    <property type="evidence" value="ECO:0007669"/>
    <property type="project" value="UniProtKB-SubCell"/>
</dbReference>
<keyword evidence="2" id="KW-0732">Signal</keyword>
<dbReference type="EMBL" id="LATL02000066">
    <property type="protein sequence ID" value="KKD36808.1"/>
    <property type="molecule type" value="Genomic_DNA"/>
</dbReference>
<dbReference type="InterPro" id="IPR002509">
    <property type="entry name" value="NODB_dom"/>
</dbReference>
<dbReference type="CDD" id="cd10918">
    <property type="entry name" value="CE4_NodB_like_5s_6s"/>
    <property type="match status" value="1"/>
</dbReference>
<dbReference type="Gene3D" id="3.20.20.370">
    <property type="entry name" value="Glycoside hydrolase/deacetylase"/>
    <property type="match status" value="1"/>
</dbReference>
<proteinExistence type="predicted"/>